<dbReference type="InterPro" id="IPR036812">
    <property type="entry name" value="NAD(P)_OxRdtase_dom_sf"/>
</dbReference>
<keyword evidence="9" id="KW-1185">Reference proteome</keyword>
<dbReference type="PIRSF" id="PIRSF000097">
    <property type="entry name" value="AKR"/>
    <property type="match status" value="1"/>
</dbReference>
<evidence type="ECO:0000256" key="2">
    <source>
        <dbReference type="ARBA" id="ARBA00022857"/>
    </source>
</evidence>
<feature type="active site" description="Proton donor" evidence="4">
    <location>
        <position position="51"/>
    </location>
</feature>
<organism evidence="8 9">
    <name type="scientific">Subdoligranulum variabile DSM 15176</name>
    <dbReference type="NCBI Taxonomy" id="411471"/>
    <lineage>
        <taxon>Bacteria</taxon>
        <taxon>Bacillati</taxon>
        <taxon>Bacillota</taxon>
        <taxon>Clostridia</taxon>
        <taxon>Eubacteriales</taxon>
        <taxon>Oscillospiraceae</taxon>
        <taxon>Subdoligranulum</taxon>
    </lineage>
</organism>
<dbReference type="Proteomes" id="UP000003438">
    <property type="component" value="Unassembled WGS sequence"/>
</dbReference>
<dbReference type="AlphaFoldDB" id="D1PLJ4"/>
<sequence>MIIQETYRLPNGVAIPKLGLGTWFIEDQEAAEAVRAAIAQGYRLIDTAQAYGNERGVGEGVRTRGMPRDQIFVTSKVAAEAKTYESAARSIEETLSKMGLDYLDLMIIHSPQPWAEFREEKRYFHENKEVWRALEDAYQAGKLRAIGVSNFLQDDLDHLLSDCRVAPMVNQILLHITNTDLDLLKYCRQKNILVEAYSPIAHGKALENPAVTKMAEKYGVSPAQLCIRYAVQLGTVALPKTANPAHMRSNASVDFVIADADMETLMTLKKIESYGEFDVFPVFSGKHLS</sequence>
<dbReference type="SUPFAM" id="SSF51430">
    <property type="entry name" value="NAD(P)-linked oxidoreductase"/>
    <property type="match status" value="1"/>
</dbReference>
<dbReference type="HOGENOM" id="CLU_023205_0_1_9"/>
<accession>D1PLJ4</accession>
<dbReference type="PRINTS" id="PR00069">
    <property type="entry name" value="ALDKETRDTASE"/>
</dbReference>
<dbReference type="PANTHER" id="PTHR43827:SF3">
    <property type="entry name" value="NADP-DEPENDENT OXIDOREDUCTASE DOMAIN-CONTAINING PROTEIN"/>
    <property type="match status" value="1"/>
</dbReference>
<dbReference type="EMBL" id="ACBY02000021">
    <property type="protein sequence ID" value="EFB76460.1"/>
    <property type="molecule type" value="Genomic_DNA"/>
</dbReference>
<dbReference type="CDD" id="cd19071">
    <property type="entry name" value="AKR_AKR1-5-like"/>
    <property type="match status" value="1"/>
</dbReference>
<name>D1PLJ4_9FIRM</name>
<protein>
    <submittedName>
        <fullName evidence="8">Oxidoreductase, aldo/keto reductase family protein</fullName>
    </submittedName>
</protein>
<gene>
    <name evidence="8" type="ORF">SUBVAR_05379</name>
</gene>
<dbReference type="Gene3D" id="3.20.20.100">
    <property type="entry name" value="NADP-dependent oxidoreductase domain"/>
    <property type="match status" value="1"/>
</dbReference>
<feature type="domain" description="NADP-dependent oxidoreductase" evidence="7">
    <location>
        <begin position="17"/>
        <end position="265"/>
    </location>
</feature>
<evidence type="ECO:0000256" key="3">
    <source>
        <dbReference type="ARBA" id="ARBA00023002"/>
    </source>
</evidence>
<dbReference type="FunFam" id="3.20.20.100:FF:000002">
    <property type="entry name" value="2,5-diketo-D-gluconic acid reductase A"/>
    <property type="match status" value="1"/>
</dbReference>
<dbReference type="GO" id="GO:0016616">
    <property type="term" value="F:oxidoreductase activity, acting on the CH-OH group of donors, NAD or NADP as acceptor"/>
    <property type="evidence" value="ECO:0007669"/>
    <property type="project" value="UniProtKB-ARBA"/>
</dbReference>
<comment type="caution">
    <text evidence="8">The sequence shown here is derived from an EMBL/GenBank/DDBJ whole genome shotgun (WGS) entry which is preliminary data.</text>
</comment>
<keyword evidence="3" id="KW-0560">Oxidoreductase</keyword>
<comment type="similarity">
    <text evidence="1">Belongs to the aldo/keto reductase family.</text>
</comment>
<evidence type="ECO:0000256" key="4">
    <source>
        <dbReference type="PIRSR" id="PIRSR000097-1"/>
    </source>
</evidence>
<evidence type="ECO:0000256" key="1">
    <source>
        <dbReference type="ARBA" id="ARBA00007905"/>
    </source>
</evidence>
<evidence type="ECO:0000259" key="7">
    <source>
        <dbReference type="Pfam" id="PF00248"/>
    </source>
</evidence>
<dbReference type="PROSITE" id="PS00798">
    <property type="entry name" value="ALDOKETO_REDUCTASE_1"/>
    <property type="match status" value="1"/>
</dbReference>
<evidence type="ECO:0000313" key="9">
    <source>
        <dbReference type="Proteomes" id="UP000003438"/>
    </source>
</evidence>
<evidence type="ECO:0000256" key="5">
    <source>
        <dbReference type="PIRSR" id="PIRSR000097-2"/>
    </source>
</evidence>
<feature type="binding site" evidence="5">
    <location>
        <position position="109"/>
    </location>
    <ligand>
        <name>substrate</name>
    </ligand>
</feature>
<dbReference type="eggNOG" id="COG0656">
    <property type="taxonomic scope" value="Bacteria"/>
</dbReference>
<keyword evidence="2" id="KW-0521">NADP</keyword>
<proteinExistence type="inferred from homology"/>
<dbReference type="Pfam" id="PF00248">
    <property type="entry name" value="Aldo_ket_red"/>
    <property type="match status" value="1"/>
</dbReference>
<dbReference type="RefSeq" id="WP_007046772.1">
    <property type="nucleotide sequence ID" value="NZ_GG704769.1"/>
</dbReference>
<dbReference type="InterPro" id="IPR018170">
    <property type="entry name" value="Aldo/ket_reductase_CS"/>
</dbReference>
<evidence type="ECO:0000313" key="8">
    <source>
        <dbReference type="EMBL" id="EFB76460.1"/>
    </source>
</evidence>
<dbReference type="STRING" id="411471.SUBVAR_05379"/>
<reference evidence="8" key="1">
    <citation type="submission" date="2009-12" db="EMBL/GenBank/DDBJ databases">
        <authorList>
            <person name="Weinstock G."/>
            <person name="Sodergren E."/>
            <person name="Clifton S."/>
            <person name="Fulton L."/>
            <person name="Fulton B."/>
            <person name="Courtney L."/>
            <person name="Fronick C."/>
            <person name="Harrison M."/>
            <person name="Strong C."/>
            <person name="Farmer C."/>
            <person name="Delahaunty K."/>
            <person name="Markovic C."/>
            <person name="Hall O."/>
            <person name="Minx P."/>
            <person name="Tomlinson C."/>
            <person name="Mitreva M."/>
            <person name="Nelson J."/>
            <person name="Hou S."/>
            <person name="Wollam A."/>
            <person name="Pepin K.H."/>
            <person name="Johnson M."/>
            <person name="Bhonagiri V."/>
            <person name="Nash W.E."/>
            <person name="Warren W."/>
            <person name="Chinwalla A."/>
            <person name="Mardis E.R."/>
            <person name="Wilson R.K."/>
        </authorList>
    </citation>
    <scope>NUCLEOTIDE SEQUENCE [LARGE SCALE GENOMIC DNA]</scope>
    <source>
        <strain evidence="8">DSM 15176</strain>
    </source>
</reference>
<dbReference type="InterPro" id="IPR020471">
    <property type="entry name" value="AKR"/>
</dbReference>
<feature type="site" description="Lowers pKa of active site Tyr" evidence="6">
    <location>
        <position position="76"/>
    </location>
</feature>
<dbReference type="PANTHER" id="PTHR43827">
    <property type="entry name" value="2,5-DIKETO-D-GLUCONIC ACID REDUCTASE"/>
    <property type="match status" value="1"/>
</dbReference>
<evidence type="ECO:0000256" key="6">
    <source>
        <dbReference type="PIRSR" id="PIRSR000097-3"/>
    </source>
</evidence>
<dbReference type="InterPro" id="IPR023210">
    <property type="entry name" value="NADP_OxRdtase_dom"/>
</dbReference>